<dbReference type="PANTHER" id="PTHR38681">
    <property type="entry name" value="RETROVIRUS-RELATED POL POLYPROTEIN FROM TRANSPOSON 412-LIKE PROTEIN-RELATED"/>
    <property type="match status" value="1"/>
</dbReference>
<protein>
    <submittedName>
        <fullName evidence="3">Uncharacterized protein LOC108864089</fullName>
    </submittedName>
</protein>
<dbReference type="RefSeq" id="XP_018494545.1">
    <property type="nucleotide sequence ID" value="XM_018639029.1"/>
</dbReference>
<keyword evidence="2" id="KW-1185">Reference proteome</keyword>
<dbReference type="PROSITE" id="PS50994">
    <property type="entry name" value="INTEGRASE"/>
    <property type="match status" value="1"/>
</dbReference>
<evidence type="ECO:0000259" key="1">
    <source>
        <dbReference type="PROSITE" id="PS50994"/>
    </source>
</evidence>
<organism evidence="2 3">
    <name type="scientific">Galendromus occidentalis</name>
    <name type="common">western predatory mite</name>
    <dbReference type="NCBI Taxonomy" id="34638"/>
    <lineage>
        <taxon>Eukaryota</taxon>
        <taxon>Metazoa</taxon>
        <taxon>Ecdysozoa</taxon>
        <taxon>Arthropoda</taxon>
        <taxon>Chelicerata</taxon>
        <taxon>Arachnida</taxon>
        <taxon>Acari</taxon>
        <taxon>Parasitiformes</taxon>
        <taxon>Mesostigmata</taxon>
        <taxon>Gamasina</taxon>
        <taxon>Phytoseioidea</taxon>
        <taxon>Phytoseiidae</taxon>
        <taxon>Typhlodrominae</taxon>
        <taxon>Galendromus</taxon>
    </lineage>
</organism>
<evidence type="ECO:0000313" key="2">
    <source>
        <dbReference type="Proteomes" id="UP000694867"/>
    </source>
</evidence>
<dbReference type="Gene3D" id="3.30.420.10">
    <property type="entry name" value="Ribonuclease H-like superfamily/Ribonuclease H"/>
    <property type="match status" value="1"/>
</dbReference>
<proteinExistence type="predicted"/>
<gene>
    <name evidence="3" type="primary">LOC108864089</name>
</gene>
<evidence type="ECO:0000313" key="3">
    <source>
        <dbReference type="RefSeq" id="XP_018494545.1"/>
    </source>
</evidence>
<dbReference type="InterPro" id="IPR001584">
    <property type="entry name" value="Integrase_cat-core"/>
</dbReference>
<feature type="non-terminal residue" evidence="3">
    <location>
        <position position="395"/>
    </location>
</feature>
<reference evidence="3" key="1">
    <citation type="submission" date="2025-08" db="UniProtKB">
        <authorList>
            <consortium name="RefSeq"/>
        </authorList>
    </citation>
    <scope>IDENTIFICATION</scope>
</reference>
<dbReference type="GO" id="GO:0015074">
    <property type="term" value="P:DNA integration"/>
    <property type="evidence" value="ECO:0007669"/>
    <property type="project" value="InterPro"/>
</dbReference>
<dbReference type="PANTHER" id="PTHR38681:SF1">
    <property type="entry name" value="RETROVIRUS-RELATED POL POLYPROTEIN FROM TRANSPOSON 412-LIKE PROTEIN"/>
    <property type="match status" value="1"/>
</dbReference>
<feature type="domain" description="Integrase catalytic" evidence="1">
    <location>
        <begin position="1"/>
        <end position="141"/>
    </location>
</feature>
<sequence>MVDRLARWPEAVPSVASVFIAPWIACFGVPDTITTDQGRQFESRLFNNLCELMHCNRIWTPAYIPRANGATERFHRQLKDAFRCHFAETSWSEFIPLVLLRFRATTKEDIHASPAELVYGQNVTLPPGLKDEPGSVVVDPTDYISVLKEVMSKIKTNTSRPASSPPGFVLCVLCYYTDSRITYHWATLVRPGVWKPFNNRVLEIQKHSNPDQWFFVQGTSNVSDLATRGISVESLINCSDWWFGPSWLRSPRERWPISQPRTESSSFEQVSDETRKVVAPVVLSEPLVDLDRLSTAGRAIRTMGSVLQFIARTRRQTLPEPIELHRRAEAHIVRECQQQFLRQEITDTKAGHRPSSSSKLAAHQLFIDEQNILRVRTRLTGVISTYDQMNPVVIP</sequence>
<dbReference type="SUPFAM" id="SSF53098">
    <property type="entry name" value="Ribonuclease H-like"/>
    <property type="match status" value="1"/>
</dbReference>
<dbReference type="InterPro" id="IPR036397">
    <property type="entry name" value="RNaseH_sf"/>
</dbReference>
<dbReference type="KEGG" id="goe:108864089"/>
<name>A0AAJ7L5M3_9ACAR</name>
<dbReference type="GeneID" id="108864089"/>
<accession>A0AAJ7L5M3</accession>
<dbReference type="InterPro" id="IPR012337">
    <property type="entry name" value="RNaseH-like_sf"/>
</dbReference>
<dbReference type="Proteomes" id="UP000694867">
    <property type="component" value="Unplaced"/>
</dbReference>
<dbReference type="GO" id="GO:0003676">
    <property type="term" value="F:nucleic acid binding"/>
    <property type="evidence" value="ECO:0007669"/>
    <property type="project" value="InterPro"/>
</dbReference>
<dbReference type="AlphaFoldDB" id="A0AAJ7L5M3"/>